<dbReference type="GO" id="GO:0005524">
    <property type="term" value="F:ATP binding"/>
    <property type="evidence" value="ECO:0007669"/>
    <property type="project" value="UniProtKB-KW"/>
</dbReference>
<dbReference type="UniPathway" id="UPA00253">
    <property type="reaction ID" value="UER00332"/>
</dbReference>
<keyword evidence="4 10" id="KW-0808">Transferase</keyword>
<dbReference type="Proteomes" id="UP000051131">
    <property type="component" value="Unassembled WGS sequence"/>
</dbReference>
<dbReference type="Gene3D" id="3.40.50.620">
    <property type="entry name" value="HUPs"/>
    <property type="match status" value="1"/>
</dbReference>
<comment type="catalytic activity">
    <reaction evidence="9 10">
        <text>nicotinate beta-D-ribonucleotide + ATP + H(+) = deamido-NAD(+) + diphosphate</text>
        <dbReference type="Rhea" id="RHEA:22860"/>
        <dbReference type="ChEBI" id="CHEBI:15378"/>
        <dbReference type="ChEBI" id="CHEBI:30616"/>
        <dbReference type="ChEBI" id="CHEBI:33019"/>
        <dbReference type="ChEBI" id="CHEBI:57502"/>
        <dbReference type="ChEBI" id="CHEBI:58437"/>
        <dbReference type="EC" id="2.7.7.18"/>
    </reaction>
</comment>
<evidence type="ECO:0000259" key="11">
    <source>
        <dbReference type="Pfam" id="PF01467"/>
    </source>
</evidence>
<dbReference type="STRING" id="1423729.FC80_GL000612"/>
<dbReference type="NCBIfam" id="NF000841">
    <property type="entry name" value="PRK00071.1-4"/>
    <property type="match status" value="1"/>
</dbReference>
<organism evidence="12 13">
    <name type="scientific">Liquorilactobacillus cacaonum DSM 21116</name>
    <dbReference type="NCBI Taxonomy" id="1423729"/>
    <lineage>
        <taxon>Bacteria</taxon>
        <taxon>Bacillati</taxon>
        <taxon>Bacillota</taxon>
        <taxon>Bacilli</taxon>
        <taxon>Lactobacillales</taxon>
        <taxon>Lactobacillaceae</taxon>
        <taxon>Liquorilactobacillus</taxon>
    </lineage>
</organism>
<comment type="caution">
    <text evidence="12">The sequence shown here is derived from an EMBL/GenBank/DDBJ whole genome shotgun (WGS) entry which is preliminary data.</text>
</comment>
<proteinExistence type="inferred from homology"/>
<keyword evidence="6 10" id="KW-0547">Nucleotide-binding</keyword>
<dbReference type="Pfam" id="PF01467">
    <property type="entry name" value="CTP_transf_like"/>
    <property type="match status" value="1"/>
</dbReference>
<comment type="function">
    <text evidence="1 10">Catalyzes the reversible adenylation of nicotinate mononucleotide (NaMN) to nicotinic acid adenine dinucleotide (NaAD).</text>
</comment>
<dbReference type="OrthoDB" id="5295945at2"/>
<keyword evidence="8 10" id="KW-0520">NAD</keyword>
<dbReference type="InterPro" id="IPR004821">
    <property type="entry name" value="Cyt_trans-like"/>
</dbReference>
<evidence type="ECO:0000256" key="3">
    <source>
        <dbReference type="ARBA" id="ARBA00022642"/>
    </source>
</evidence>
<dbReference type="PATRIC" id="fig|1423729.3.peg.618"/>
<keyword evidence="5 10" id="KW-0548">Nucleotidyltransferase</keyword>
<dbReference type="InterPro" id="IPR014729">
    <property type="entry name" value="Rossmann-like_a/b/a_fold"/>
</dbReference>
<dbReference type="GO" id="GO:0009435">
    <property type="term" value="P:NAD+ biosynthetic process"/>
    <property type="evidence" value="ECO:0007669"/>
    <property type="project" value="UniProtKB-UniRule"/>
</dbReference>
<evidence type="ECO:0000256" key="2">
    <source>
        <dbReference type="ARBA" id="ARBA00005019"/>
    </source>
</evidence>
<keyword evidence="7 10" id="KW-0067">ATP-binding</keyword>
<gene>
    <name evidence="10" type="primary">nadD</name>
    <name evidence="12" type="ORF">FC80_GL000612</name>
</gene>
<evidence type="ECO:0000256" key="6">
    <source>
        <dbReference type="ARBA" id="ARBA00022741"/>
    </source>
</evidence>
<dbReference type="EMBL" id="AYZE01000014">
    <property type="protein sequence ID" value="KRM90623.1"/>
    <property type="molecule type" value="Genomic_DNA"/>
</dbReference>
<sequence>MNIKMVTNPLSQTQVEIKQDSSEAKKRVGILGGTFNPPHMGHLIIAQQVMEQLDLDELFFMPDYVPPHIDHKDAIAGKKREKMVELCIADNDRFSIEDAELKRGGVSYTYDTIVELKKKHPNYEYYFIIGGDMVAYLPKWYHIEELIKLVHFVGVARTGYLRKSKYPVMWVDVPLIEISSTQIRWNIQHNCSIKYLVPESVEKYIKEEGLYLE</sequence>
<dbReference type="GO" id="GO:0004515">
    <property type="term" value="F:nicotinate-nucleotide adenylyltransferase activity"/>
    <property type="evidence" value="ECO:0007669"/>
    <property type="project" value="UniProtKB-UniRule"/>
</dbReference>
<comment type="similarity">
    <text evidence="10">Belongs to the NadD family.</text>
</comment>
<dbReference type="HAMAP" id="MF_00244">
    <property type="entry name" value="NaMN_adenylyltr"/>
    <property type="match status" value="1"/>
</dbReference>
<evidence type="ECO:0000256" key="10">
    <source>
        <dbReference type="HAMAP-Rule" id="MF_00244"/>
    </source>
</evidence>
<dbReference type="EC" id="2.7.7.18" evidence="10"/>
<dbReference type="AlphaFoldDB" id="A0A0R2CG07"/>
<dbReference type="InterPro" id="IPR005248">
    <property type="entry name" value="NadD/NMNAT"/>
</dbReference>
<comment type="pathway">
    <text evidence="2 10">Cofactor biosynthesis; NAD(+) biosynthesis; deamido-NAD(+) from nicotinate D-ribonucleotide: step 1/1.</text>
</comment>
<evidence type="ECO:0000256" key="4">
    <source>
        <dbReference type="ARBA" id="ARBA00022679"/>
    </source>
</evidence>
<dbReference type="CDD" id="cd02165">
    <property type="entry name" value="NMNAT"/>
    <property type="match status" value="1"/>
</dbReference>
<evidence type="ECO:0000256" key="7">
    <source>
        <dbReference type="ARBA" id="ARBA00022840"/>
    </source>
</evidence>
<evidence type="ECO:0000256" key="5">
    <source>
        <dbReference type="ARBA" id="ARBA00022695"/>
    </source>
</evidence>
<dbReference type="PANTHER" id="PTHR39321">
    <property type="entry name" value="NICOTINATE-NUCLEOTIDE ADENYLYLTRANSFERASE-RELATED"/>
    <property type="match status" value="1"/>
</dbReference>
<evidence type="ECO:0000256" key="1">
    <source>
        <dbReference type="ARBA" id="ARBA00002324"/>
    </source>
</evidence>
<evidence type="ECO:0000256" key="9">
    <source>
        <dbReference type="ARBA" id="ARBA00048721"/>
    </source>
</evidence>
<dbReference type="NCBIfam" id="TIGR00482">
    <property type="entry name" value="nicotinate (nicotinamide) nucleotide adenylyltransferase"/>
    <property type="match status" value="1"/>
</dbReference>
<keyword evidence="3 10" id="KW-0662">Pyridine nucleotide biosynthesis</keyword>
<name>A0A0R2CG07_9LACO</name>
<accession>A0A0R2CG07</accession>
<dbReference type="SUPFAM" id="SSF52374">
    <property type="entry name" value="Nucleotidylyl transferase"/>
    <property type="match status" value="1"/>
</dbReference>
<evidence type="ECO:0000256" key="8">
    <source>
        <dbReference type="ARBA" id="ARBA00023027"/>
    </source>
</evidence>
<dbReference type="NCBIfam" id="TIGR00125">
    <property type="entry name" value="cyt_tran_rel"/>
    <property type="match status" value="1"/>
</dbReference>
<evidence type="ECO:0000313" key="12">
    <source>
        <dbReference type="EMBL" id="KRM90623.1"/>
    </source>
</evidence>
<protein>
    <recommendedName>
        <fullName evidence="10">Probable nicotinate-nucleotide adenylyltransferase</fullName>
        <ecNumber evidence="10">2.7.7.18</ecNumber>
    </recommendedName>
    <alternativeName>
        <fullName evidence="10">Deamido-NAD(+) diphosphorylase</fullName>
    </alternativeName>
    <alternativeName>
        <fullName evidence="10">Deamido-NAD(+) pyrophosphorylase</fullName>
    </alternativeName>
    <alternativeName>
        <fullName evidence="10">Nicotinate mononucleotide adenylyltransferase</fullName>
        <shortName evidence="10">NaMN adenylyltransferase</shortName>
    </alternativeName>
</protein>
<dbReference type="NCBIfam" id="NF000840">
    <property type="entry name" value="PRK00071.1-3"/>
    <property type="match status" value="1"/>
</dbReference>
<keyword evidence="13" id="KW-1185">Reference proteome</keyword>
<reference evidence="12 13" key="1">
    <citation type="journal article" date="2015" name="Genome Announc.">
        <title>Expanding the biotechnology potential of lactobacilli through comparative genomics of 213 strains and associated genera.</title>
        <authorList>
            <person name="Sun Z."/>
            <person name="Harris H.M."/>
            <person name="McCann A."/>
            <person name="Guo C."/>
            <person name="Argimon S."/>
            <person name="Zhang W."/>
            <person name="Yang X."/>
            <person name="Jeffery I.B."/>
            <person name="Cooney J.C."/>
            <person name="Kagawa T.F."/>
            <person name="Liu W."/>
            <person name="Song Y."/>
            <person name="Salvetti E."/>
            <person name="Wrobel A."/>
            <person name="Rasinkangas P."/>
            <person name="Parkhill J."/>
            <person name="Rea M.C."/>
            <person name="O'Sullivan O."/>
            <person name="Ritari J."/>
            <person name="Douillard F.P."/>
            <person name="Paul Ross R."/>
            <person name="Yang R."/>
            <person name="Briner A.E."/>
            <person name="Felis G.E."/>
            <person name="de Vos W.M."/>
            <person name="Barrangou R."/>
            <person name="Klaenhammer T.R."/>
            <person name="Caufield P.W."/>
            <person name="Cui Y."/>
            <person name="Zhang H."/>
            <person name="O'Toole P.W."/>
        </authorList>
    </citation>
    <scope>NUCLEOTIDE SEQUENCE [LARGE SCALE GENOMIC DNA]</scope>
    <source>
        <strain evidence="12 13">DSM 21116</strain>
    </source>
</reference>
<feature type="domain" description="Cytidyltransferase-like" evidence="11">
    <location>
        <begin position="30"/>
        <end position="184"/>
    </location>
</feature>
<dbReference type="PANTHER" id="PTHR39321:SF3">
    <property type="entry name" value="PHOSPHOPANTETHEINE ADENYLYLTRANSFERASE"/>
    <property type="match status" value="1"/>
</dbReference>
<evidence type="ECO:0000313" key="13">
    <source>
        <dbReference type="Proteomes" id="UP000051131"/>
    </source>
</evidence>